<dbReference type="PROSITE" id="PS50801">
    <property type="entry name" value="STAS"/>
    <property type="match status" value="1"/>
</dbReference>
<proteinExistence type="inferred from homology"/>
<accession>A0A4U5WB25</accession>
<dbReference type="InterPro" id="IPR002645">
    <property type="entry name" value="STAS_dom"/>
</dbReference>
<evidence type="ECO:0000259" key="4">
    <source>
        <dbReference type="PROSITE" id="PS50801"/>
    </source>
</evidence>
<comment type="similarity">
    <text evidence="1 2">Belongs to the anti-sigma-factor antagonist family.</text>
</comment>
<reference evidence="5 6" key="1">
    <citation type="submission" date="2019-04" db="EMBL/GenBank/DDBJ databases">
        <title>Streptomyces lasaliensis sp. nov., an Actinomycete isolated from soil which produces the polyether antibiotic lasalocid.</title>
        <authorList>
            <person name="Erwin G."/>
            <person name="Haber C."/>
        </authorList>
    </citation>
    <scope>NUCLEOTIDE SEQUENCE [LARGE SCALE GENOMIC DNA]</scope>
    <source>
        <strain evidence="5 6">X-537</strain>
    </source>
</reference>
<dbReference type="PANTHER" id="PTHR33495">
    <property type="entry name" value="ANTI-SIGMA FACTOR ANTAGONIST TM_1081-RELATED-RELATED"/>
    <property type="match status" value="1"/>
</dbReference>
<dbReference type="InterPro" id="IPR003658">
    <property type="entry name" value="Anti-sigma_ant"/>
</dbReference>
<dbReference type="Pfam" id="PF01740">
    <property type="entry name" value="STAS"/>
    <property type="match status" value="1"/>
</dbReference>
<organism evidence="5 6">
    <name type="scientific">Streptomyces lasalocidi</name>
    <name type="common">Streptomyces lasaliensis</name>
    <dbReference type="NCBI Taxonomy" id="324833"/>
    <lineage>
        <taxon>Bacteria</taxon>
        <taxon>Bacillati</taxon>
        <taxon>Actinomycetota</taxon>
        <taxon>Actinomycetes</taxon>
        <taxon>Kitasatosporales</taxon>
        <taxon>Streptomycetaceae</taxon>
        <taxon>Streptomyces</taxon>
    </lineage>
</organism>
<dbReference type="Proteomes" id="UP000305929">
    <property type="component" value="Unassembled WGS sequence"/>
</dbReference>
<evidence type="ECO:0000256" key="1">
    <source>
        <dbReference type="ARBA" id="ARBA00009013"/>
    </source>
</evidence>
<dbReference type="PANTHER" id="PTHR33495:SF2">
    <property type="entry name" value="ANTI-SIGMA FACTOR ANTAGONIST TM_1081-RELATED"/>
    <property type="match status" value="1"/>
</dbReference>
<dbReference type="SUPFAM" id="SSF52091">
    <property type="entry name" value="SpoIIaa-like"/>
    <property type="match status" value="1"/>
</dbReference>
<feature type="region of interest" description="Disordered" evidence="3">
    <location>
        <begin position="1"/>
        <end position="20"/>
    </location>
</feature>
<evidence type="ECO:0000256" key="3">
    <source>
        <dbReference type="SAM" id="MobiDB-lite"/>
    </source>
</evidence>
<dbReference type="OrthoDB" id="4827422at2"/>
<dbReference type="GO" id="GO:0043856">
    <property type="term" value="F:anti-sigma factor antagonist activity"/>
    <property type="evidence" value="ECO:0007669"/>
    <property type="project" value="InterPro"/>
</dbReference>
<dbReference type="RefSeq" id="WP_137304820.1">
    <property type="nucleotide sequence ID" value="NZ_SZNQ01000001.1"/>
</dbReference>
<dbReference type="EMBL" id="SZNQ01000001">
    <property type="protein sequence ID" value="TKS98916.1"/>
    <property type="molecule type" value="Genomic_DNA"/>
</dbReference>
<dbReference type="Gene3D" id="3.30.750.24">
    <property type="entry name" value="STAS domain"/>
    <property type="match status" value="1"/>
</dbReference>
<keyword evidence="6" id="KW-1185">Reference proteome</keyword>
<evidence type="ECO:0000313" key="6">
    <source>
        <dbReference type="Proteomes" id="UP000305929"/>
    </source>
</evidence>
<dbReference type="NCBIfam" id="TIGR00377">
    <property type="entry name" value="ant_ant_sig"/>
    <property type="match status" value="1"/>
</dbReference>
<gene>
    <name evidence="5" type="ORF">E4U91_01410</name>
</gene>
<dbReference type="InterPro" id="IPR036513">
    <property type="entry name" value="STAS_dom_sf"/>
</dbReference>
<comment type="caution">
    <text evidence="5">The sequence shown here is derived from an EMBL/GenBank/DDBJ whole genome shotgun (WGS) entry which is preliminary data.</text>
</comment>
<evidence type="ECO:0000313" key="5">
    <source>
        <dbReference type="EMBL" id="TKS98916.1"/>
    </source>
</evidence>
<evidence type="ECO:0000256" key="2">
    <source>
        <dbReference type="RuleBase" id="RU003749"/>
    </source>
</evidence>
<dbReference type="CDD" id="cd07043">
    <property type="entry name" value="STAS_anti-anti-sigma_factors"/>
    <property type="match status" value="1"/>
</dbReference>
<dbReference type="AlphaFoldDB" id="A0A4U5WB25"/>
<protein>
    <recommendedName>
        <fullName evidence="2">Anti-sigma factor antagonist</fullName>
    </recommendedName>
</protein>
<sequence length="129" mass="13519">MAEEPLVGTQHTEPAQSPGGLSVLTAVTGDVHVVTPAGEIDHHTGDDLKRALDEVIGAARPRVVLDMRQIGFMDSSGINLLLTAHRAATEAGGWLRLAALTEAVLRTLQLVGVDTVIDCHPTVDQALTG</sequence>
<feature type="domain" description="STAS" evidence="4">
    <location>
        <begin position="21"/>
        <end position="129"/>
    </location>
</feature>
<name>A0A4U5WB25_STRLS</name>